<evidence type="ECO:0000313" key="2">
    <source>
        <dbReference type="Proteomes" id="UP000325081"/>
    </source>
</evidence>
<gene>
    <name evidence="1" type="ORF">STAS_26074</name>
</gene>
<dbReference type="EMBL" id="BKCP01008371">
    <property type="protein sequence ID" value="GER48864.1"/>
    <property type="molecule type" value="Genomic_DNA"/>
</dbReference>
<reference evidence="2" key="1">
    <citation type="journal article" date="2019" name="Curr. Biol.">
        <title>Genome Sequence of Striga asiatica Provides Insight into the Evolution of Plant Parasitism.</title>
        <authorList>
            <person name="Yoshida S."/>
            <person name="Kim S."/>
            <person name="Wafula E.K."/>
            <person name="Tanskanen J."/>
            <person name="Kim Y.M."/>
            <person name="Honaas L."/>
            <person name="Yang Z."/>
            <person name="Spallek T."/>
            <person name="Conn C.E."/>
            <person name="Ichihashi Y."/>
            <person name="Cheong K."/>
            <person name="Cui S."/>
            <person name="Der J.P."/>
            <person name="Gundlach H."/>
            <person name="Jiao Y."/>
            <person name="Hori C."/>
            <person name="Ishida J.K."/>
            <person name="Kasahara H."/>
            <person name="Kiba T."/>
            <person name="Kim M.S."/>
            <person name="Koo N."/>
            <person name="Laohavisit A."/>
            <person name="Lee Y.H."/>
            <person name="Lumba S."/>
            <person name="McCourt P."/>
            <person name="Mortimer J.C."/>
            <person name="Mutuku J.M."/>
            <person name="Nomura T."/>
            <person name="Sasaki-Sekimoto Y."/>
            <person name="Seto Y."/>
            <person name="Wang Y."/>
            <person name="Wakatake T."/>
            <person name="Sakakibara H."/>
            <person name="Demura T."/>
            <person name="Yamaguchi S."/>
            <person name="Yoneyama K."/>
            <person name="Manabe R.I."/>
            <person name="Nelson D.C."/>
            <person name="Schulman A.H."/>
            <person name="Timko M.P."/>
            <person name="dePamphilis C.W."/>
            <person name="Choi D."/>
            <person name="Shirasu K."/>
        </authorList>
    </citation>
    <scope>NUCLEOTIDE SEQUENCE [LARGE SCALE GENOMIC DNA]</scope>
    <source>
        <strain evidence="2">cv. UVA1</strain>
    </source>
</reference>
<evidence type="ECO:0000313" key="1">
    <source>
        <dbReference type="EMBL" id="GER48864.1"/>
    </source>
</evidence>
<dbReference type="Proteomes" id="UP000325081">
    <property type="component" value="Unassembled WGS sequence"/>
</dbReference>
<comment type="caution">
    <text evidence="1">The sequence shown here is derived from an EMBL/GenBank/DDBJ whole genome shotgun (WGS) entry which is preliminary data.</text>
</comment>
<name>A0A5A7QUF7_STRAF</name>
<dbReference type="AlphaFoldDB" id="A0A5A7QUF7"/>
<keyword evidence="2" id="KW-1185">Reference proteome</keyword>
<accession>A0A5A7QUF7</accession>
<organism evidence="1 2">
    <name type="scientific">Striga asiatica</name>
    <name type="common">Asiatic witchweed</name>
    <name type="synonym">Buchnera asiatica</name>
    <dbReference type="NCBI Taxonomy" id="4170"/>
    <lineage>
        <taxon>Eukaryota</taxon>
        <taxon>Viridiplantae</taxon>
        <taxon>Streptophyta</taxon>
        <taxon>Embryophyta</taxon>
        <taxon>Tracheophyta</taxon>
        <taxon>Spermatophyta</taxon>
        <taxon>Magnoliopsida</taxon>
        <taxon>eudicotyledons</taxon>
        <taxon>Gunneridae</taxon>
        <taxon>Pentapetalae</taxon>
        <taxon>asterids</taxon>
        <taxon>lamiids</taxon>
        <taxon>Lamiales</taxon>
        <taxon>Orobanchaceae</taxon>
        <taxon>Buchnereae</taxon>
        <taxon>Striga</taxon>
    </lineage>
</organism>
<protein>
    <submittedName>
        <fullName evidence="1">GTP-binding protein GEM</fullName>
    </submittedName>
</protein>
<proteinExistence type="predicted"/>
<sequence>MDGASLIAGFVEVKPSFSWAREGCLEVGNIYFAVEYYHARPSSRKRGELSPALAVKVFSTPGKTDDLSAGSNSGLVRAIYLSAKTFDTLPETKGQILHQSIIFICATG</sequence>